<dbReference type="Proteomes" id="UP001652624">
    <property type="component" value="Chromosome 15"/>
</dbReference>
<evidence type="ECO:0000256" key="1">
    <source>
        <dbReference type="SAM" id="MobiDB-lite"/>
    </source>
</evidence>
<dbReference type="PANTHER" id="PTHR15646:SF5">
    <property type="entry name" value="LINKER FOR ACTIVATION OF T-CELLS FAMILY MEMBER 2"/>
    <property type="match status" value="1"/>
</dbReference>
<organism evidence="2 3">
    <name type="scientific">Erinaceus europaeus</name>
    <name type="common">Western European hedgehog</name>
    <dbReference type="NCBI Taxonomy" id="9365"/>
    <lineage>
        <taxon>Eukaryota</taxon>
        <taxon>Metazoa</taxon>
        <taxon>Chordata</taxon>
        <taxon>Craniata</taxon>
        <taxon>Vertebrata</taxon>
        <taxon>Euteleostomi</taxon>
        <taxon>Mammalia</taxon>
        <taxon>Eutheria</taxon>
        <taxon>Laurasiatheria</taxon>
        <taxon>Eulipotyphla</taxon>
        <taxon>Erinaceidae</taxon>
        <taxon>Erinaceinae</taxon>
        <taxon>Erinaceus</taxon>
    </lineage>
</organism>
<name>A0ABM3VYU9_ERIEU</name>
<dbReference type="RefSeq" id="XP_060029506.1">
    <property type="nucleotide sequence ID" value="XM_060173523.1"/>
</dbReference>
<keyword evidence="2" id="KW-1185">Reference proteome</keyword>
<proteinExistence type="predicted"/>
<dbReference type="PANTHER" id="PTHR15646">
    <property type="entry name" value="LINKER FOR ACTIVATION OF T-CELLS FAMILY MEMBER 2"/>
    <property type="match status" value="1"/>
</dbReference>
<evidence type="ECO:0000313" key="3">
    <source>
        <dbReference type="RefSeq" id="XP_060029506.1"/>
    </source>
</evidence>
<dbReference type="GeneID" id="103109013"/>
<feature type="region of interest" description="Disordered" evidence="1">
    <location>
        <begin position="218"/>
        <end position="254"/>
    </location>
</feature>
<sequence length="254" mass="27429">MMQADRKPSEATRLPVCSAGLIAHSGWGALNEDPDWQGVGGHAAGGGAAVARGSPATAAASGGGSRLMCELLPPRCEELREDLRAEESMPQPQPVCLPVPLSRDNGKLGHCELCVQTGDPAELRRGPDLLPTDKLRCFSSSQEDSEAPRYQNFSKGSRLGSEAAYVDPIASEYYNWGCFHKPLEGDEDANSYENVLICSQSPESGDDDYQNALSVQQWHESRRVSEQIHRVTPPSPDEDGDPDYVNGDMNMGQA</sequence>
<protein>
    <submittedName>
        <fullName evidence="3">Linker for activation of T-cells family member 2</fullName>
    </submittedName>
</protein>
<dbReference type="InterPro" id="IPR031428">
    <property type="entry name" value="LAT2"/>
</dbReference>
<reference evidence="3" key="1">
    <citation type="submission" date="2025-08" db="UniProtKB">
        <authorList>
            <consortium name="RefSeq"/>
        </authorList>
    </citation>
    <scope>IDENTIFICATION</scope>
</reference>
<accession>A0ABM3VYU9</accession>
<dbReference type="Pfam" id="PF15703">
    <property type="entry name" value="LAT2"/>
    <property type="match status" value="1"/>
</dbReference>
<evidence type="ECO:0000313" key="2">
    <source>
        <dbReference type="Proteomes" id="UP001652624"/>
    </source>
</evidence>
<feature type="compositionally biased region" description="Basic and acidic residues" evidence="1">
    <location>
        <begin position="219"/>
        <end position="229"/>
    </location>
</feature>
<gene>
    <name evidence="3" type="primary">LAT2</name>
</gene>